<reference evidence="2 3" key="1">
    <citation type="journal article" date="2012" name="J. Bacteriol.">
        <title>Draft genome sequence of Methanobacterium formicicum DSM 3637, an archaebacterium isolated from the methane producer amoeba Pelomyxa palustris.</title>
        <authorList>
            <person name="Gutierrez G."/>
        </authorList>
    </citation>
    <scope>NUCLEOTIDE SEQUENCE [LARGE SCALE GENOMIC DNA]</scope>
    <source>
        <strain evidence="3">DSM 3637 / PP1</strain>
    </source>
</reference>
<dbReference type="OrthoDB" id="81511at2157"/>
<accession>K2QZN3</accession>
<sequence length="249" mass="29066">MRKMISIICVYNDEEILNRFLLESLKHQTKEYELILLDNRKNHFKSAAEALNHGGMISNGKYLMFVHQDVALCADDTLENFEKILESLPDTGIVGVAGKLNRRGVVTNVMHGDNFKPAGRFQVIEPKKVQTVDEVLIIIPKKVFEDFKFDEAVCDNWHLYSVDYSLSMKKWGLNSYVIPSTVYHKSNGISSYNEEYYRTLKKILKKHKNSYLFIYTTMDNWSTLLSLNFQRKTLWRKFNTFLDIVSENL</sequence>
<dbReference type="Proteomes" id="UP000007360">
    <property type="component" value="Unassembled WGS sequence"/>
</dbReference>
<dbReference type="InterPro" id="IPR059123">
    <property type="entry name" value="StrF_dom"/>
</dbReference>
<dbReference type="SUPFAM" id="SSF53448">
    <property type="entry name" value="Nucleotide-diphospho-sugar transferases"/>
    <property type="match status" value="1"/>
</dbReference>
<evidence type="ECO:0000259" key="1">
    <source>
        <dbReference type="Pfam" id="PF13712"/>
    </source>
</evidence>
<dbReference type="AlphaFoldDB" id="K2QZN3"/>
<dbReference type="Pfam" id="PF13712">
    <property type="entry name" value="Glyco_tranf_2_5"/>
    <property type="match status" value="1"/>
</dbReference>
<proteinExistence type="predicted"/>
<comment type="caution">
    <text evidence="2">The sequence shown here is derived from an EMBL/GenBank/DDBJ whole genome shotgun (WGS) entry which is preliminary data.</text>
</comment>
<dbReference type="Gene3D" id="3.90.550.10">
    <property type="entry name" value="Spore Coat Polysaccharide Biosynthesis Protein SpsA, Chain A"/>
    <property type="match status" value="1"/>
</dbReference>
<dbReference type="InterPro" id="IPR029044">
    <property type="entry name" value="Nucleotide-diphossugar_trans"/>
</dbReference>
<organism evidence="2 3">
    <name type="scientific">Methanobacterium formicicum (strain DSM 3637 / PP1)</name>
    <dbReference type="NCBI Taxonomy" id="1204725"/>
    <lineage>
        <taxon>Archaea</taxon>
        <taxon>Methanobacteriati</taxon>
        <taxon>Methanobacteriota</taxon>
        <taxon>Methanomada group</taxon>
        <taxon>Methanobacteria</taxon>
        <taxon>Methanobacteriales</taxon>
        <taxon>Methanobacteriaceae</taxon>
        <taxon>Methanobacterium</taxon>
    </lineage>
</organism>
<dbReference type="RefSeq" id="WP_004030630.1">
    <property type="nucleotide sequence ID" value="NZ_AMPO01000005.1"/>
</dbReference>
<name>K2QZN3_METFP</name>
<dbReference type="PATRIC" id="fig|1204725.3.peg.1345"/>
<dbReference type="CDD" id="cd00761">
    <property type="entry name" value="Glyco_tranf_GTA_type"/>
    <property type="match status" value="1"/>
</dbReference>
<evidence type="ECO:0000313" key="3">
    <source>
        <dbReference type="Proteomes" id="UP000007360"/>
    </source>
</evidence>
<keyword evidence="3" id="KW-1185">Reference proteome</keyword>
<protein>
    <submittedName>
        <fullName evidence="2">Family 2 glycosyl transferase</fullName>
    </submittedName>
</protein>
<gene>
    <name evidence="2" type="ORF">A994_06700</name>
</gene>
<keyword evidence="2" id="KW-0808">Transferase</keyword>
<dbReference type="EMBL" id="AMPO01000005">
    <property type="protein sequence ID" value="EKF85748.1"/>
    <property type="molecule type" value="Genomic_DNA"/>
</dbReference>
<feature type="domain" description="Streptomycin biosynthesis protein StrF" evidence="1">
    <location>
        <begin position="7"/>
        <end position="205"/>
    </location>
</feature>
<dbReference type="GO" id="GO:0016740">
    <property type="term" value="F:transferase activity"/>
    <property type="evidence" value="ECO:0007669"/>
    <property type="project" value="UniProtKB-KW"/>
</dbReference>
<evidence type="ECO:0000313" key="2">
    <source>
        <dbReference type="EMBL" id="EKF85748.1"/>
    </source>
</evidence>